<dbReference type="Proteomes" id="UP000499080">
    <property type="component" value="Unassembled WGS sequence"/>
</dbReference>
<comment type="caution">
    <text evidence="2">The sequence shown here is derived from an EMBL/GenBank/DDBJ whole genome shotgun (WGS) entry which is preliminary data.</text>
</comment>
<dbReference type="AlphaFoldDB" id="A0A4Y2NL86"/>
<organism evidence="2 3">
    <name type="scientific">Araneus ventricosus</name>
    <name type="common">Orbweaver spider</name>
    <name type="synonym">Epeira ventricosa</name>
    <dbReference type="NCBI Taxonomy" id="182803"/>
    <lineage>
        <taxon>Eukaryota</taxon>
        <taxon>Metazoa</taxon>
        <taxon>Ecdysozoa</taxon>
        <taxon>Arthropoda</taxon>
        <taxon>Chelicerata</taxon>
        <taxon>Arachnida</taxon>
        <taxon>Araneae</taxon>
        <taxon>Araneomorphae</taxon>
        <taxon>Entelegynae</taxon>
        <taxon>Araneoidea</taxon>
        <taxon>Araneidae</taxon>
        <taxon>Araneus</taxon>
    </lineage>
</organism>
<accession>A0A4Y2NL86</accession>
<sequence>MRSLRGAHTANFSGCPVNLVNAPQPKTPFPRWYAKNSLSQKIVQQPNQEERTSTSEKNEMKNPSTALASATNPQQSPNHPSPN</sequence>
<gene>
    <name evidence="2" type="ORF">AVEN_227831_1</name>
</gene>
<feature type="compositionally biased region" description="Polar residues" evidence="1">
    <location>
        <begin position="36"/>
        <end position="47"/>
    </location>
</feature>
<keyword evidence="3" id="KW-1185">Reference proteome</keyword>
<dbReference type="EMBL" id="BGPR01009448">
    <property type="protein sequence ID" value="GBN40071.1"/>
    <property type="molecule type" value="Genomic_DNA"/>
</dbReference>
<name>A0A4Y2NL86_ARAVE</name>
<feature type="compositionally biased region" description="Basic and acidic residues" evidence="1">
    <location>
        <begin position="48"/>
        <end position="60"/>
    </location>
</feature>
<feature type="region of interest" description="Disordered" evidence="1">
    <location>
        <begin position="1"/>
        <end position="83"/>
    </location>
</feature>
<evidence type="ECO:0000313" key="2">
    <source>
        <dbReference type="EMBL" id="GBN40071.1"/>
    </source>
</evidence>
<proteinExistence type="predicted"/>
<feature type="compositionally biased region" description="Polar residues" evidence="1">
    <location>
        <begin position="61"/>
        <end position="71"/>
    </location>
</feature>
<feature type="compositionally biased region" description="Low complexity" evidence="1">
    <location>
        <begin position="72"/>
        <end position="83"/>
    </location>
</feature>
<evidence type="ECO:0000313" key="3">
    <source>
        <dbReference type="Proteomes" id="UP000499080"/>
    </source>
</evidence>
<evidence type="ECO:0000256" key="1">
    <source>
        <dbReference type="SAM" id="MobiDB-lite"/>
    </source>
</evidence>
<protein>
    <submittedName>
        <fullName evidence="2">Uncharacterized protein</fullName>
    </submittedName>
</protein>
<reference evidence="2 3" key="1">
    <citation type="journal article" date="2019" name="Sci. Rep.">
        <title>Orb-weaving spider Araneus ventricosus genome elucidates the spidroin gene catalogue.</title>
        <authorList>
            <person name="Kono N."/>
            <person name="Nakamura H."/>
            <person name="Ohtoshi R."/>
            <person name="Moran D.A.P."/>
            <person name="Shinohara A."/>
            <person name="Yoshida Y."/>
            <person name="Fujiwara M."/>
            <person name="Mori M."/>
            <person name="Tomita M."/>
            <person name="Arakawa K."/>
        </authorList>
    </citation>
    <scope>NUCLEOTIDE SEQUENCE [LARGE SCALE GENOMIC DNA]</scope>
</reference>